<evidence type="ECO:0000256" key="4">
    <source>
        <dbReference type="ARBA" id="ARBA00023054"/>
    </source>
</evidence>
<dbReference type="Pfam" id="PF20651">
    <property type="entry name" value="EXOC6_Sec15_N"/>
    <property type="match status" value="1"/>
</dbReference>
<dbReference type="PIRSF" id="PIRSF025007">
    <property type="entry name" value="Sec15"/>
    <property type="match status" value="1"/>
</dbReference>
<dbReference type="GeneID" id="6757913"/>
<dbReference type="Pfam" id="PF04091">
    <property type="entry name" value="Sec15_C"/>
    <property type="match status" value="1"/>
</dbReference>
<dbReference type="CTD" id="6757913"/>
<name>B3S984_TRIAD</name>
<dbReference type="PANTHER" id="PTHR12702">
    <property type="entry name" value="SEC15"/>
    <property type="match status" value="1"/>
</dbReference>
<evidence type="ECO:0000259" key="6">
    <source>
        <dbReference type="Pfam" id="PF04091"/>
    </source>
</evidence>
<dbReference type="EMBL" id="DS985257">
    <property type="protein sequence ID" value="EDV20759.1"/>
    <property type="molecule type" value="Genomic_DNA"/>
</dbReference>
<dbReference type="RefSeq" id="XP_002116700.1">
    <property type="nucleotide sequence ID" value="XM_002116664.1"/>
</dbReference>
<dbReference type="eggNOG" id="KOG2176">
    <property type="taxonomic scope" value="Eukaryota"/>
</dbReference>
<dbReference type="InterPro" id="IPR007225">
    <property type="entry name" value="EXOC6/Sec15"/>
</dbReference>
<dbReference type="AlphaFoldDB" id="B3S984"/>
<proteinExistence type="inferred from homology"/>
<dbReference type="FunFam" id="1.20.58.670:FF:000002">
    <property type="entry name" value="Exocyst complex component"/>
    <property type="match status" value="1"/>
</dbReference>
<evidence type="ECO:0000256" key="5">
    <source>
        <dbReference type="PIRNR" id="PIRNR025007"/>
    </source>
</evidence>
<feature type="domain" description="Exocyst complex subunit EXOC6/Sec15 C-terminal" evidence="6">
    <location>
        <begin position="379"/>
        <end position="691"/>
    </location>
</feature>
<dbReference type="GO" id="GO:0000145">
    <property type="term" value="C:exocyst"/>
    <property type="evidence" value="ECO:0000318"/>
    <property type="project" value="GO_Central"/>
</dbReference>
<dbReference type="PANTHER" id="PTHR12702:SF0">
    <property type="entry name" value="EXOCYST COMPLEX COMPONENT 6"/>
    <property type="match status" value="1"/>
</dbReference>
<dbReference type="PhylomeDB" id="B3S984"/>
<evidence type="ECO:0000313" key="9">
    <source>
        <dbReference type="Proteomes" id="UP000009022"/>
    </source>
</evidence>
<dbReference type="Proteomes" id="UP000009022">
    <property type="component" value="Unassembled WGS sequence"/>
</dbReference>
<evidence type="ECO:0000313" key="8">
    <source>
        <dbReference type="EMBL" id="EDV20759.1"/>
    </source>
</evidence>
<dbReference type="GO" id="GO:0006893">
    <property type="term" value="P:Golgi to plasma membrane transport"/>
    <property type="evidence" value="ECO:0000318"/>
    <property type="project" value="GO_Central"/>
</dbReference>
<dbReference type="STRING" id="10228.B3S984"/>
<dbReference type="GO" id="GO:0006887">
    <property type="term" value="P:exocytosis"/>
    <property type="evidence" value="ECO:0000318"/>
    <property type="project" value="GO_Central"/>
</dbReference>
<dbReference type="InParanoid" id="B3S984"/>
<dbReference type="OMA" id="FPFHSEQ"/>
<dbReference type="GO" id="GO:0006886">
    <property type="term" value="P:intracellular protein transport"/>
    <property type="evidence" value="ECO:0007669"/>
    <property type="project" value="InterPro"/>
</dbReference>
<dbReference type="OrthoDB" id="10267033at2759"/>
<dbReference type="InterPro" id="IPR042045">
    <property type="entry name" value="EXOC6/Sec15_C_dom1"/>
</dbReference>
<evidence type="ECO:0000256" key="3">
    <source>
        <dbReference type="ARBA" id="ARBA00022483"/>
    </source>
</evidence>
<keyword evidence="2 5" id="KW-0813">Transport</keyword>
<comment type="similarity">
    <text evidence="1 5">Belongs to the SEC15 family.</text>
</comment>
<dbReference type="FunCoup" id="B3S984">
    <property type="interactions" value="1855"/>
</dbReference>
<gene>
    <name evidence="8" type="ORF">TRIADDRAFT_60734</name>
</gene>
<dbReference type="KEGG" id="tad:TRIADDRAFT_60734"/>
<dbReference type="InterPro" id="IPR046361">
    <property type="entry name" value="EXOC6/Sec15_C"/>
</dbReference>
<dbReference type="GO" id="GO:0090522">
    <property type="term" value="P:vesicle tethering involved in exocytosis"/>
    <property type="evidence" value="ECO:0007669"/>
    <property type="project" value="UniProtKB-UniRule"/>
</dbReference>
<dbReference type="Gene3D" id="1.10.357.30">
    <property type="entry name" value="Exocyst complex subunit Sec15 C-terminal domain, N-terminal subdomain"/>
    <property type="match status" value="1"/>
</dbReference>
<dbReference type="HOGENOM" id="CLU_009437_0_0_1"/>
<evidence type="ECO:0000256" key="1">
    <source>
        <dbReference type="ARBA" id="ARBA00007944"/>
    </source>
</evidence>
<evidence type="ECO:0000256" key="2">
    <source>
        <dbReference type="ARBA" id="ARBA00022448"/>
    </source>
</evidence>
<dbReference type="InterPro" id="IPR048359">
    <property type="entry name" value="EXOC6_Sec15_N"/>
</dbReference>
<evidence type="ECO:0000259" key="7">
    <source>
        <dbReference type="Pfam" id="PF20651"/>
    </source>
</evidence>
<keyword evidence="9" id="KW-1185">Reference proteome</keyword>
<accession>B3S984</accession>
<protein>
    <recommendedName>
        <fullName evidence="5">Exocyst complex component</fullName>
    </recommendedName>
</protein>
<keyword evidence="4" id="KW-0175">Coiled coil</keyword>
<dbReference type="Gene3D" id="1.20.58.670">
    <property type="entry name" value="Dsl1p vesicle tethering complex, Tip20p subunit, domain D"/>
    <property type="match status" value="1"/>
</dbReference>
<sequence>MSERDRLPQSHVTHIDHLLTEIESSDGPLSPTLRAVYENNLDEEFNQKLQNRVKTYDKDIERLCNYHYHGFIESVSELLRVKTDVRNLKSNITGSNLALQESGKQLLTKCEDLIRLRKIQRNIIVTIEALQKCLPVLELYAKLNEQMEKKRFYPALKTLELLEHQHLPHIDSYRFTEMMKECIPVITKNIELASKSDLQDFLENIRHKSELIGSMSMRETETHSSLNIVHDKATENSEEEEKSVQDLVDFSPLYRCLHTHTVLGSREYFEMYYREQRENQARLVLQPQGIQNESLDSYRSYFHQIVGFFVVENTVLHTTRGLVTRNTIQLLWDLALQKITSVVRVQFLHCKDSKTILDVKELMVCFCNTLAGYGFSVSKLHDILMEASDAYNDKLLTEWKDKFLIIFQSDNYTPITVNDNKDYWRNIEEFPFKPSKDITRKDSYPMTLPFSSLVLNVYKEIKRFIVTSVKFADNLNLSLTDIDDKLRKSTNDLLTKTLTDVMDEFVEKPFLHLSQLTQLSHNTVYLEKACGNLEQYISSITGAVSDGIHVTRLYGTSTFSDARQKAEDRIYILLNKKLDEFFDLANYDWTATEGRHRPSGYMDDLLAYLRDALSTLISLPNNVAISACISSCKHICERLKGFLKSDEIKQINVNGLKHFKEDLQVCLEFAKAPLPHVNSISLTTTFLEVEQRDATVIVVGKVRTTNAFCLVNYSANIILVWIKEGEGRKTIFSFKRADRDRKKFYENLIRRLKPMCPSNVTEPDRSVES</sequence>
<dbReference type="InterPro" id="IPR042044">
    <property type="entry name" value="EXOC6PINT-1/Sec15/Tip20_C_dom2"/>
</dbReference>
<feature type="domain" description="Exocyst complex component EXOC6/Sec15 N-terminal" evidence="7">
    <location>
        <begin position="48"/>
        <end position="216"/>
    </location>
</feature>
<organism evidence="8 9">
    <name type="scientific">Trichoplax adhaerens</name>
    <name type="common">Trichoplax reptans</name>
    <dbReference type="NCBI Taxonomy" id="10228"/>
    <lineage>
        <taxon>Eukaryota</taxon>
        <taxon>Metazoa</taxon>
        <taxon>Placozoa</taxon>
        <taxon>Uniplacotomia</taxon>
        <taxon>Trichoplacea</taxon>
        <taxon>Trichoplacidae</taxon>
        <taxon>Trichoplax</taxon>
    </lineage>
</organism>
<comment type="function">
    <text evidence="5">Component of the exocyst complex involved in the docking of exocytic vesicles with fusion sites on the plasma membrane.</text>
</comment>
<keyword evidence="3 5" id="KW-0268">Exocytosis</keyword>
<reference evidence="8 9" key="1">
    <citation type="journal article" date="2008" name="Nature">
        <title>The Trichoplax genome and the nature of placozoans.</title>
        <authorList>
            <person name="Srivastava M."/>
            <person name="Begovic E."/>
            <person name="Chapman J."/>
            <person name="Putnam N.H."/>
            <person name="Hellsten U."/>
            <person name="Kawashima T."/>
            <person name="Kuo A."/>
            <person name="Mitros T."/>
            <person name="Salamov A."/>
            <person name="Carpenter M.L."/>
            <person name="Signorovitch A.Y."/>
            <person name="Moreno M.A."/>
            <person name="Kamm K."/>
            <person name="Grimwood J."/>
            <person name="Schmutz J."/>
            <person name="Shapiro H."/>
            <person name="Grigoriev I.V."/>
            <person name="Buss L.W."/>
            <person name="Schierwater B."/>
            <person name="Dellaporta S.L."/>
            <person name="Rokhsar D.S."/>
        </authorList>
    </citation>
    <scope>NUCLEOTIDE SEQUENCE [LARGE SCALE GENOMIC DNA]</scope>
    <source>
        <strain evidence="8 9">Grell-BS-1999</strain>
    </source>
</reference>